<dbReference type="AlphaFoldDB" id="A0A915IEE6"/>
<evidence type="ECO:0000313" key="2">
    <source>
        <dbReference type="WBParaSite" id="nRc.2.0.1.t12555-RA"/>
    </source>
</evidence>
<organism evidence="1 2">
    <name type="scientific">Romanomermis culicivorax</name>
    <name type="common">Nematode worm</name>
    <dbReference type="NCBI Taxonomy" id="13658"/>
    <lineage>
        <taxon>Eukaryota</taxon>
        <taxon>Metazoa</taxon>
        <taxon>Ecdysozoa</taxon>
        <taxon>Nematoda</taxon>
        <taxon>Enoplea</taxon>
        <taxon>Dorylaimia</taxon>
        <taxon>Mermithida</taxon>
        <taxon>Mermithoidea</taxon>
        <taxon>Mermithidae</taxon>
        <taxon>Romanomermis</taxon>
    </lineage>
</organism>
<keyword evidence="1" id="KW-1185">Reference proteome</keyword>
<evidence type="ECO:0000313" key="1">
    <source>
        <dbReference type="Proteomes" id="UP000887565"/>
    </source>
</evidence>
<sequence>MTDLILEPDIVFKNRVKENIILKNNTTFFYRIATIETASPETESDHSDVSLKKNARRISQISTSLCFAGSVADCSTENDINVQWG</sequence>
<dbReference type="Proteomes" id="UP000887565">
    <property type="component" value="Unplaced"/>
</dbReference>
<name>A0A915IEE6_ROMCU</name>
<proteinExistence type="predicted"/>
<protein>
    <submittedName>
        <fullName evidence="2">Uncharacterized protein</fullName>
    </submittedName>
</protein>
<dbReference type="WBParaSite" id="nRc.2.0.1.t12555-RA">
    <property type="protein sequence ID" value="nRc.2.0.1.t12555-RA"/>
    <property type="gene ID" value="nRc.2.0.1.g12555"/>
</dbReference>
<reference evidence="2" key="1">
    <citation type="submission" date="2022-11" db="UniProtKB">
        <authorList>
            <consortium name="WormBaseParasite"/>
        </authorList>
    </citation>
    <scope>IDENTIFICATION</scope>
</reference>
<accession>A0A915IEE6</accession>